<dbReference type="OMA" id="RFYQTKV"/>
<dbReference type="GeneID" id="63782968"/>
<dbReference type="Pfam" id="PF00752">
    <property type="entry name" value="XPG_N"/>
    <property type="match status" value="1"/>
</dbReference>
<dbReference type="InterPro" id="IPR006084">
    <property type="entry name" value="XPG/Rad2"/>
</dbReference>
<dbReference type="GO" id="GO:0004518">
    <property type="term" value="F:nuclease activity"/>
    <property type="evidence" value="ECO:0007669"/>
    <property type="project" value="InterPro"/>
</dbReference>
<dbReference type="Pfam" id="PF12247">
    <property type="entry name" value="MKT1_N"/>
    <property type="match status" value="1"/>
</dbReference>
<sequence>MPAVSLDFLVREKASTTTLNAIKGCVLGIEVDHYLRRTIQLCKTPLSTPWGGISPLLYKLVREDLVVLQRAEVTPVFVFSGLVVPQDYDAPHEARAYARSQALELLERRRNEETLAAFAALVRPAELSPGLMAFFKQEAISFIVAPYFANAQLCAMAKGELGGNGGMPDLDCVYASADALVFGIDRLILDIAFQQGRMSYCERSVVLQQGLGGLTDDQFLDAFLFAGNDYCSLVPILLRHNPPEMNSLRIRAAADVVRQNRTGYQAIEGNPLLESDPTYVERWLRARVLFKNHPVLNRQGDVILLNAKDAPIGTAEVVGPRLPREVYYYLSRGIIASDVLNILLSGKWQETTPLDAGETREYRALLDALSDHRMQCIDLLTADKALHMYFKKKSVYPVLYHDRTQFPLEIERLETPLRAGLQKWSIDASFMKKHKVADPNSIQSLLAALEDPGAVKDSLQPAKKVSSLSEVQATVMYRLLELRSYILPDHTLSGWGRALLGALRAAEPQLAIPICTSFELLKVRAIKFEAFSKQYPAPASNLSADDPTGELNPNARNMARLAALLPLSQSEVPWQGALDRNMLVAFGIARAMQNVLAQLYDMVQISLLLGGHVQRDDAILQALSSAQRPFQVSHDAGLAIYAKQWLGLSLGGTSPADVKDIMRQRFPSATDGAADMKAVLKIWQALFVGVDVAAKVGCMGEVERSKFAALKTWSESNVAV</sequence>
<evidence type="ECO:0000259" key="5">
    <source>
        <dbReference type="Pfam" id="PF12247"/>
    </source>
</evidence>
<accession>A0A1Y2FTR7</accession>
<keyword evidence="7" id="KW-1185">Reference proteome</keyword>
<dbReference type="EMBL" id="MCFI01000003">
    <property type="protein sequence ID" value="ORY86085.1"/>
    <property type="molecule type" value="Genomic_DNA"/>
</dbReference>
<dbReference type="Pfam" id="PF12246">
    <property type="entry name" value="MKT1_C"/>
    <property type="match status" value="1"/>
</dbReference>
<feature type="domain" description="Post-transcriptional regulator MKT1 N-terminal" evidence="5">
    <location>
        <begin position="315"/>
        <end position="398"/>
    </location>
</feature>
<evidence type="ECO:0000259" key="4">
    <source>
        <dbReference type="Pfam" id="PF12246"/>
    </source>
</evidence>
<evidence type="ECO:0000313" key="7">
    <source>
        <dbReference type="Proteomes" id="UP000193685"/>
    </source>
</evidence>
<dbReference type="SUPFAM" id="SSF88723">
    <property type="entry name" value="PIN domain-like"/>
    <property type="match status" value="1"/>
</dbReference>
<dbReference type="PANTHER" id="PTHR11081:SF32">
    <property type="entry name" value="POST-TRANSCRIPTIONAL REGULATOR MKT1"/>
    <property type="match status" value="1"/>
</dbReference>
<reference evidence="6 7" key="1">
    <citation type="submission" date="2016-07" db="EMBL/GenBank/DDBJ databases">
        <title>Pervasive Adenine N6-methylation of Active Genes in Fungi.</title>
        <authorList>
            <consortium name="DOE Joint Genome Institute"/>
            <person name="Mondo S.J."/>
            <person name="Dannebaum R.O."/>
            <person name="Kuo R.C."/>
            <person name="Labutti K."/>
            <person name="Haridas S."/>
            <person name="Kuo A."/>
            <person name="Salamov A."/>
            <person name="Ahrendt S.R."/>
            <person name="Lipzen A."/>
            <person name="Sullivan W."/>
            <person name="Andreopoulos W.B."/>
            <person name="Clum A."/>
            <person name="Lindquist E."/>
            <person name="Daum C."/>
            <person name="Ramamoorthy G.K."/>
            <person name="Gryganskyi A."/>
            <person name="Culley D."/>
            <person name="Magnuson J.K."/>
            <person name="James T.Y."/>
            <person name="O'Malley M.A."/>
            <person name="Stajich J.E."/>
            <person name="Spatafora J.W."/>
            <person name="Visel A."/>
            <person name="Grigoriev I.V."/>
        </authorList>
    </citation>
    <scope>NUCLEOTIDE SEQUENCE [LARGE SCALE GENOMIC DNA]</scope>
    <source>
        <strain evidence="6 7">12-1054</strain>
    </source>
</reference>
<keyword evidence="1" id="KW-0810">Translation regulation</keyword>
<dbReference type="InterPro" id="IPR029060">
    <property type="entry name" value="PIN-like_dom_sf"/>
</dbReference>
<dbReference type="GO" id="GO:0006417">
    <property type="term" value="P:regulation of translation"/>
    <property type="evidence" value="ECO:0007669"/>
    <property type="project" value="UniProtKB-KW"/>
</dbReference>
<organism evidence="6 7">
    <name type="scientific">Protomyces lactucae-debilis</name>
    <dbReference type="NCBI Taxonomy" id="2754530"/>
    <lineage>
        <taxon>Eukaryota</taxon>
        <taxon>Fungi</taxon>
        <taxon>Dikarya</taxon>
        <taxon>Ascomycota</taxon>
        <taxon>Taphrinomycotina</taxon>
        <taxon>Taphrinomycetes</taxon>
        <taxon>Taphrinales</taxon>
        <taxon>Protomycetaceae</taxon>
        <taxon>Protomyces</taxon>
    </lineage>
</organism>
<proteinExistence type="inferred from homology"/>
<comment type="caution">
    <text evidence="6">The sequence shown here is derived from an EMBL/GenBank/DDBJ whole genome shotgun (WGS) entry which is preliminary data.</text>
</comment>
<evidence type="ECO:0000256" key="1">
    <source>
        <dbReference type="ARBA" id="ARBA00022845"/>
    </source>
</evidence>
<dbReference type="CDD" id="cd09858">
    <property type="entry name" value="PIN_MKT1"/>
    <property type="match status" value="1"/>
</dbReference>
<protein>
    <submittedName>
        <fullName evidence="6">Temperature dependent protein affecting M2 dsRNA replication-domain-containing protein</fullName>
    </submittedName>
</protein>
<evidence type="ECO:0000259" key="3">
    <source>
        <dbReference type="Pfam" id="PF00752"/>
    </source>
</evidence>
<dbReference type="RefSeq" id="XP_040727267.1">
    <property type="nucleotide sequence ID" value="XM_040866369.1"/>
</dbReference>
<dbReference type="CDD" id="cd09902">
    <property type="entry name" value="H3TH_MKT1"/>
    <property type="match status" value="1"/>
</dbReference>
<dbReference type="GO" id="GO:0003730">
    <property type="term" value="F:mRNA 3'-UTR binding"/>
    <property type="evidence" value="ECO:0007669"/>
    <property type="project" value="TreeGrafter"/>
</dbReference>
<dbReference type="AlphaFoldDB" id="A0A1Y2FTR7"/>
<name>A0A1Y2FTR7_PROLT</name>
<dbReference type="OrthoDB" id="17262at2759"/>
<dbReference type="InterPro" id="IPR037314">
    <property type="entry name" value="MKT1_H3TH"/>
</dbReference>
<gene>
    <name evidence="6" type="ORF">BCR37DRAFT_203471</name>
</gene>
<dbReference type="Gene3D" id="3.40.50.1010">
    <property type="entry name" value="5'-nuclease"/>
    <property type="match status" value="1"/>
</dbReference>
<evidence type="ECO:0000313" key="6">
    <source>
        <dbReference type="EMBL" id="ORY86085.1"/>
    </source>
</evidence>
<feature type="domain" description="Post-transcriptional regulator MKT1 C-terminal" evidence="4">
    <location>
        <begin position="478"/>
        <end position="714"/>
    </location>
</feature>
<dbReference type="InterPro" id="IPR006085">
    <property type="entry name" value="XPG_DNA_repair_N"/>
</dbReference>
<dbReference type="InterPro" id="IPR022040">
    <property type="entry name" value="MKT1_N"/>
</dbReference>
<dbReference type="InterPro" id="IPR022039">
    <property type="entry name" value="MKT1_C"/>
</dbReference>
<dbReference type="STRING" id="56484.A0A1Y2FTR7"/>
<comment type="similarity">
    <text evidence="2">Belongs to the XPG/RAD2 endonuclease family.</text>
</comment>
<dbReference type="Proteomes" id="UP000193685">
    <property type="component" value="Unassembled WGS sequence"/>
</dbReference>
<dbReference type="PANTHER" id="PTHR11081">
    <property type="entry name" value="FLAP ENDONUCLEASE FAMILY MEMBER"/>
    <property type="match status" value="1"/>
</dbReference>
<feature type="domain" description="XPG N-terminal" evidence="3">
    <location>
        <begin position="6"/>
        <end position="85"/>
    </location>
</feature>
<evidence type="ECO:0000256" key="2">
    <source>
        <dbReference type="ARBA" id="ARBA00024023"/>
    </source>
</evidence>